<proteinExistence type="predicted"/>
<dbReference type="Proteomes" id="UP000196258">
    <property type="component" value="Unassembled WGS sequence"/>
</dbReference>
<organism evidence="1 2">
    <name type="scientific">Thomasclavelia spiroformis</name>
    <dbReference type="NCBI Taxonomy" id="29348"/>
    <lineage>
        <taxon>Bacteria</taxon>
        <taxon>Bacillati</taxon>
        <taxon>Bacillota</taxon>
        <taxon>Erysipelotrichia</taxon>
        <taxon>Erysipelotrichales</taxon>
        <taxon>Coprobacillaceae</taxon>
        <taxon>Thomasclavelia</taxon>
    </lineage>
</organism>
<dbReference type="RefSeq" id="WP_087255887.1">
    <property type="nucleotide sequence ID" value="NZ_NFJI01000004.1"/>
</dbReference>
<evidence type="ECO:0000313" key="1">
    <source>
        <dbReference type="EMBL" id="OUQ05467.1"/>
    </source>
</evidence>
<accession>A0A1Y4ELL2</accession>
<dbReference type="AlphaFoldDB" id="A0A1Y4ELL2"/>
<dbReference type="InterPro" id="IPR009229">
    <property type="entry name" value="AgrD"/>
</dbReference>
<dbReference type="NCBIfam" id="TIGR04223">
    <property type="entry name" value="quorum_AgrD"/>
    <property type="match status" value="1"/>
</dbReference>
<gene>
    <name evidence="1" type="ORF">B5E91_05460</name>
</gene>
<dbReference type="EMBL" id="NFLB01000005">
    <property type="protein sequence ID" value="OUQ05467.1"/>
    <property type="molecule type" value="Genomic_DNA"/>
</dbReference>
<protein>
    <recommendedName>
        <fullName evidence="3">Cyclic lactone autoinducer peptide</fullName>
    </recommendedName>
</protein>
<evidence type="ECO:0000313" key="2">
    <source>
        <dbReference type="Proteomes" id="UP000196258"/>
    </source>
</evidence>
<sequence length="48" mass="5490">MVYNFKKICLSLFARLLTLLTIIGVNSACNIVYGQPNEPQSLARYKKR</sequence>
<name>A0A1Y4ELL2_9FIRM</name>
<evidence type="ECO:0008006" key="3">
    <source>
        <dbReference type="Google" id="ProtNLM"/>
    </source>
</evidence>
<comment type="caution">
    <text evidence="1">The sequence shown here is derived from an EMBL/GenBank/DDBJ whole genome shotgun (WGS) entry which is preliminary data.</text>
</comment>
<reference evidence="2" key="1">
    <citation type="submission" date="2017-04" db="EMBL/GenBank/DDBJ databases">
        <title>Function of individual gut microbiota members based on whole genome sequencing of pure cultures obtained from chicken caecum.</title>
        <authorList>
            <person name="Medvecky M."/>
            <person name="Cejkova D."/>
            <person name="Polansky O."/>
            <person name="Karasova D."/>
            <person name="Kubasova T."/>
            <person name="Cizek A."/>
            <person name="Rychlik I."/>
        </authorList>
    </citation>
    <scope>NUCLEOTIDE SEQUENCE [LARGE SCALE GENOMIC DNA]</scope>
    <source>
        <strain evidence="2">An149</strain>
    </source>
</reference>